<evidence type="ECO:0000256" key="1">
    <source>
        <dbReference type="SAM" id="Phobius"/>
    </source>
</evidence>
<dbReference type="Pfam" id="PF13628">
    <property type="entry name" value="DUF4142"/>
    <property type="match status" value="1"/>
</dbReference>
<feature type="transmembrane region" description="Helical" evidence="1">
    <location>
        <begin position="233"/>
        <end position="255"/>
    </location>
</feature>
<dbReference type="Proteomes" id="UP000249341">
    <property type="component" value="Unassembled WGS sequence"/>
</dbReference>
<name>A0A327ZF53_9ACTN</name>
<sequence length="272" mass="29241">MAAVGSMTTWRRLWAAAVIATAVTLLAPEKAMAADVPVPPENLLSDQGEGKLTDADRDFVIRVRLAGLWEIPAGEMAQEKSESTRVKRIGRSIADQHAELDLLTRNAAKKLEIKLPNEPNEDQQGWLDEMDESQGTDFDEIYIDRLRAAHGKIFPAIATIRASTRNDTVRKLAQQANQFVMTHMTLLESSGIVDFAALPTAPAPAAATSAPAQALAAQESQGGQGTGGQSQNLPLILAALAGGLVAGVFATRQIVGNRRPGYRSRRTRYYGG</sequence>
<gene>
    <name evidence="4" type="ORF">B0I29_104371</name>
</gene>
<protein>
    <submittedName>
        <fullName evidence="4">Uncharacterized protein DUF4142</fullName>
    </submittedName>
</protein>
<evidence type="ECO:0000259" key="3">
    <source>
        <dbReference type="Pfam" id="PF13628"/>
    </source>
</evidence>
<organism evidence="4 5">
    <name type="scientific">Actinoplanes lutulentus</name>
    <dbReference type="NCBI Taxonomy" id="1287878"/>
    <lineage>
        <taxon>Bacteria</taxon>
        <taxon>Bacillati</taxon>
        <taxon>Actinomycetota</taxon>
        <taxon>Actinomycetes</taxon>
        <taxon>Micromonosporales</taxon>
        <taxon>Micromonosporaceae</taxon>
        <taxon>Actinoplanes</taxon>
    </lineage>
</organism>
<reference evidence="4 5" key="1">
    <citation type="submission" date="2018-06" db="EMBL/GenBank/DDBJ databases">
        <title>Genomic Encyclopedia of Type Strains, Phase III (KMG-III): the genomes of soil and plant-associated and newly described type strains.</title>
        <authorList>
            <person name="Whitman W."/>
        </authorList>
    </citation>
    <scope>NUCLEOTIDE SEQUENCE [LARGE SCALE GENOMIC DNA]</scope>
    <source>
        <strain evidence="4 5">CGMCC 4.7090</strain>
    </source>
</reference>
<dbReference type="AlphaFoldDB" id="A0A327ZF53"/>
<feature type="chain" id="PRO_5016298611" evidence="2">
    <location>
        <begin position="34"/>
        <end position="272"/>
    </location>
</feature>
<dbReference type="PANTHER" id="PTHR38593:SF1">
    <property type="entry name" value="BLR2558 PROTEIN"/>
    <property type="match status" value="1"/>
</dbReference>
<keyword evidence="1" id="KW-1133">Transmembrane helix</keyword>
<evidence type="ECO:0000313" key="5">
    <source>
        <dbReference type="Proteomes" id="UP000249341"/>
    </source>
</evidence>
<evidence type="ECO:0000313" key="4">
    <source>
        <dbReference type="EMBL" id="RAK39832.1"/>
    </source>
</evidence>
<dbReference type="RefSeq" id="WP_245972460.1">
    <property type="nucleotide sequence ID" value="NZ_JACHWI010000001.1"/>
</dbReference>
<feature type="signal peptide" evidence="2">
    <location>
        <begin position="1"/>
        <end position="33"/>
    </location>
</feature>
<dbReference type="InterPro" id="IPR025419">
    <property type="entry name" value="DUF4142"/>
</dbReference>
<proteinExistence type="predicted"/>
<dbReference type="PANTHER" id="PTHR38593">
    <property type="entry name" value="BLR2558 PROTEIN"/>
    <property type="match status" value="1"/>
</dbReference>
<feature type="domain" description="DUF4142" evidence="3">
    <location>
        <begin position="55"/>
        <end position="185"/>
    </location>
</feature>
<keyword evidence="1" id="KW-0472">Membrane</keyword>
<dbReference type="EMBL" id="QLMJ01000004">
    <property type="protein sequence ID" value="RAK39832.1"/>
    <property type="molecule type" value="Genomic_DNA"/>
</dbReference>
<dbReference type="InterPro" id="IPR012347">
    <property type="entry name" value="Ferritin-like"/>
</dbReference>
<keyword evidence="2" id="KW-0732">Signal</keyword>
<accession>A0A327ZF53</accession>
<evidence type="ECO:0000256" key="2">
    <source>
        <dbReference type="SAM" id="SignalP"/>
    </source>
</evidence>
<dbReference type="Gene3D" id="1.20.1260.10">
    <property type="match status" value="1"/>
</dbReference>
<keyword evidence="1" id="KW-0812">Transmembrane</keyword>
<comment type="caution">
    <text evidence="4">The sequence shown here is derived from an EMBL/GenBank/DDBJ whole genome shotgun (WGS) entry which is preliminary data.</text>
</comment>
<keyword evidence="5" id="KW-1185">Reference proteome</keyword>